<name>A0A379M1J7_9NOCA</name>
<sequence>MQPSSGHAHVRRCSDDGSREARDPVVASFARGATTIPVPVFETDAVLDLIERESVTMLPGPPTSRRGATVEQIATTSGKPCAGAEVSIADDGDVLGRVSKAFVASPAPVPAEELIAWSRTAWRDSSSPYRTGVPS</sequence>
<keyword evidence="2" id="KW-0436">Ligase</keyword>
<dbReference type="AlphaFoldDB" id="A0A379M1J7"/>
<accession>A0A379M1J7</accession>
<evidence type="ECO:0000313" key="2">
    <source>
        <dbReference type="EMBL" id="SUE15616.1"/>
    </source>
</evidence>
<dbReference type="RefSeq" id="WP_064063901.1">
    <property type="nucleotide sequence ID" value="NZ_LPZN01000019.1"/>
</dbReference>
<keyword evidence="3" id="KW-1185">Reference proteome</keyword>
<feature type="region of interest" description="Disordered" evidence="1">
    <location>
        <begin position="1"/>
        <end position="21"/>
    </location>
</feature>
<dbReference type="EMBL" id="UGVI01000001">
    <property type="protein sequence ID" value="SUE15616.1"/>
    <property type="molecule type" value="Genomic_DNA"/>
</dbReference>
<evidence type="ECO:0000313" key="3">
    <source>
        <dbReference type="Proteomes" id="UP000254569"/>
    </source>
</evidence>
<dbReference type="GO" id="GO:0016874">
    <property type="term" value="F:ligase activity"/>
    <property type="evidence" value="ECO:0007669"/>
    <property type="project" value="UniProtKB-KW"/>
</dbReference>
<evidence type="ECO:0000256" key="1">
    <source>
        <dbReference type="SAM" id="MobiDB-lite"/>
    </source>
</evidence>
<dbReference type="Gene3D" id="3.40.50.980">
    <property type="match status" value="1"/>
</dbReference>
<organism evidence="2 3">
    <name type="scientific">Rhodococcus gordoniae</name>
    <dbReference type="NCBI Taxonomy" id="223392"/>
    <lineage>
        <taxon>Bacteria</taxon>
        <taxon>Bacillati</taxon>
        <taxon>Actinomycetota</taxon>
        <taxon>Actinomycetes</taxon>
        <taxon>Mycobacteriales</taxon>
        <taxon>Nocardiaceae</taxon>
        <taxon>Rhodococcus</taxon>
    </lineage>
</organism>
<proteinExistence type="predicted"/>
<reference evidence="2 3" key="1">
    <citation type="submission" date="2018-06" db="EMBL/GenBank/DDBJ databases">
        <authorList>
            <consortium name="Pathogen Informatics"/>
            <person name="Doyle S."/>
        </authorList>
    </citation>
    <scope>NUCLEOTIDE SEQUENCE [LARGE SCALE GENOMIC DNA]</scope>
    <source>
        <strain evidence="2 3">NCTC13296</strain>
    </source>
</reference>
<feature type="compositionally biased region" description="Basic and acidic residues" evidence="1">
    <location>
        <begin position="12"/>
        <end position="21"/>
    </location>
</feature>
<gene>
    <name evidence="2" type="ORF">NCTC13296_02479</name>
</gene>
<protein>
    <submittedName>
        <fullName evidence="2">Long-chain-fatty-acid--CoA ligase</fullName>
    </submittedName>
</protein>
<dbReference type="Proteomes" id="UP000254569">
    <property type="component" value="Unassembled WGS sequence"/>
</dbReference>